<dbReference type="Proteomes" id="UP001234202">
    <property type="component" value="Unassembled WGS sequence"/>
</dbReference>
<organism evidence="1 2">
    <name type="scientific">Naganishia onofrii</name>
    <dbReference type="NCBI Taxonomy" id="1851511"/>
    <lineage>
        <taxon>Eukaryota</taxon>
        <taxon>Fungi</taxon>
        <taxon>Dikarya</taxon>
        <taxon>Basidiomycota</taxon>
        <taxon>Agaricomycotina</taxon>
        <taxon>Tremellomycetes</taxon>
        <taxon>Filobasidiales</taxon>
        <taxon>Filobasidiaceae</taxon>
        <taxon>Naganishia</taxon>
    </lineage>
</organism>
<dbReference type="EMBL" id="JASBWV010000024">
    <property type="protein sequence ID" value="KAJ9119470.1"/>
    <property type="molecule type" value="Genomic_DNA"/>
</dbReference>
<name>A0ACC2X5Y9_9TREE</name>
<evidence type="ECO:0000313" key="1">
    <source>
        <dbReference type="EMBL" id="KAJ9119470.1"/>
    </source>
</evidence>
<reference evidence="1" key="1">
    <citation type="submission" date="2023-04" db="EMBL/GenBank/DDBJ databases">
        <title>Draft Genome sequencing of Naganishia species isolated from polar environments using Oxford Nanopore Technology.</title>
        <authorList>
            <person name="Leo P."/>
            <person name="Venkateswaran K."/>
        </authorList>
    </citation>
    <scope>NUCLEOTIDE SEQUENCE</scope>
    <source>
        <strain evidence="1">DBVPG 5303</strain>
    </source>
</reference>
<proteinExistence type="predicted"/>
<accession>A0ACC2X5Y9</accession>
<comment type="caution">
    <text evidence="1">The sequence shown here is derived from an EMBL/GenBank/DDBJ whole genome shotgun (WGS) entry which is preliminary data.</text>
</comment>
<gene>
    <name evidence="1" type="ORF">QFC24_005703</name>
</gene>
<protein>
    <submittedName>
        <fullName evidence="1">Uncharacterized protein</fullName>
    </submittedName>
</protein>
<evidence type="ECO:0000313" key="2">
    <source>
        <dbReference type="Proteomes" id="UP001234202"/>
    </source>
</evidence>
<keyword evidence="2" id="KW-1185">Reference proteome</keyword>
<sequence length="213" mass="23597">MNSPPNSRFPTTVESGSRTSQGGHDTSARTPLPFRFGPTGPTLKLNARHVERATKTYSNLVKDAATQFKRQIFDAVGGSDRNGKFNTPVPLLPDNGSTCDFEKKCDKKYREVCGKVSIWFQHTVYYKIIAAKKGRSSSSTVRDVVEMDDKRKKVKDLETALETEAAKYEVVMWITEDGKEIEAELRLKEGAQASQEVVKSAADDKTEDDSGAV</sequence>